<dbReference type="RefSeq" id="WP_187967448.1">
    <property type="nucleotide sequence ID" value="NZ_JACVDC010000105.1"/>
</dbReference>
<evidence type="ECO:0000313" key="4">
    <source>
        <dbReference type="Proteomes" id="UP000653730"/>
    </source>
</evidence>
<evidence type="ECO:0000259" key="2">
    <source>
        <dbReference type="Pfam" id="PF19763"/>
    </source>
</evidence>
<name>A0A926Q5M5_9FLAO</name>
<proteinExistence type="predicted"/>
<feature type="domain" description="DUF6250" evidence="2">
    <location>
        <begin position="86"/>
        <end position="245"/>
    </location>
</feature>
<protein>
    <submittedName>
        <fullName evidence="3">Methyltransferase</fullName>
    </submittedName>
</protein>
<dbReference type="Gene3D" id="2.60.120.200">
    <property type="match status" value="1"/>
</dbReference>
<dbReference type="AlphaFoldDB" id="A0A926Q5M5"/>
<comment type="caution">
    <text evidence="3">The sequence shown here is derived from an EMBL/GenBank/DDBJ whole genome shotgun (WGS) entry which is preliminary data.</text>
</comment>
<keyword evidence="1" id="KW-1133">Transmembrane helix</keyword>
<dbReference type="Proteomes" id="UP000653730">
    <property type="component" value="Unassembled WGS sequence"/>
</dbReference>
<feature type="transmembrane region" description="Helical" evidence="1">
    <location>
        <begin position="21"/>
        <end position="44"/>
    </location>
</feature>
<gene>
    <name evidence="3" type="ORF">IBL28_20325</name>
</gene>
<keyword evidence="1" id="KW-0472">Membrane</keyword>
<sequence length="252" mass="29220">MDTGNKRIKITAYSMNNPGKTYSTVTTTAAVLVLLLIMFSFPIYSQTKKGQLLYSDNFGSGLENWVVETPASPNSIVTIQRDKLVIDVDHGATVWFNKKLSGNVRIEYRRKVIVNDGRNDRLSDLNQFWMASDPRNPDLFTRTGVFSEYDSLSLYYFGMGGNYNTTTRFRKYTGDGERKLLTHFENEKNLLRPNKVYRIKITVYEGTTRVFVNNREIVSYKDPRLLREGYFGFRTVKSRQEISDFKVYQLPE</sequence>
<keyword evidence="1" id="KW-0812">Transmembrane</keyword>
<reference evidence="3 4" key="1">
    <citation type="submission" date="2020-09" db="EMBL/GenBank/DDBJ databases">
        <title>Sinomicrobium weinanense sp. nov., a halophilic bacteria isolated from saline-alkali soil.</title>
        <authorList>
            <person name="Wu P."/>
            <person name="Ren H."/>
            <person name="Mei Y."/>
            <person name="Liang Y."/>
            <person name="Chen Z."/>
        </authorList>
    </citation>
    <scope>NUCLEOTIDE SEQUENCE [LARGE SCALE GENOMIC DNA]</scope>
    <source>
        <strain evidence="3 4">FJxs</strain>
    </source>
</reference>
<accession>A0A926Q5M5</accession>
<organism evidence="3 4">
    <name type="scientific">Sinomicrobium weinanense</name>
    <dbReference type="NCBI Taxonomy" id="2842200"/>
    <lineage>
        <taxon>Bacteria</taxon>
        <taxon>Pseudomonadati</taxon>
        <taxon>Bacteroidota</taxon>
        <taxon>Flavobacteriia</taxon>
        <taxon>Flavobacteriales</taxon>
        <taxon>Flavobacteriaceae</taxon>
        <taxon>Sinomicrobium</taxon>
    </lineage>
</organism>
<keyword evidence="3" id="KW-0489">Methyltransferase</keyword>
<dbReference type="EMBL" id="JACVDC010000105">
    <property type="protein sequence ID" value="MBC9798326.1"/>
    <property type="molecule type" value="Genomic_DNA"/>
</dbReference>
<keyword evidence="3" id="KW-0808">Transferase</keyword>
<keyword evidence="4" id="KW-1185">Reference proteome</keyword>
<dbReference type="GO" id="GO:0008168">
    <property type="term" value="F:methyltransferase activity"/>
    <property type="evidence" value="ECO:0007669"/>
    <property type="project" value="UniProtKB-KW"/>
</dbReference>
<dbReference type="InterPro" id="IPR046217">
    <property type="entry name" value="DUF6250"/>
</dbReference>
<dbReference type="GO" id="GO:0032259">
    <property type="term" value="P:methylation"/>
    <property type="evidence" value="ECO:0007669"/>
    <property type="project" value="UniProtKB-KW"/>
</dbReference>
<dbReference type="Pfam" id="PF19763">
    <property type="entry name" value="DUF6250"/>
    <property type="match status" value="1"/>
</dbReference>
<evidence type="ECO:0000256" key="1">
    <source>
        <dbReference type="SAM" id="Phobius"/>
    </source>
</evidence>
<evidence type="ECO:0000313" key="3">
    <source>
        <dbReference type="EMBL" id="MBC9798326.1"/>
    </source>
</evidence>